<sequence>MDTKSIEVRHDLDAAVPYLVARAGARMGQAFAKALKPFDLSLSEWRVCASLGNKPYQSLSELVTHAAVDTSTLSRIVDRLVQQGLVSRQRSDLDGRAVRLCLTPEGATLTRKIAPLAKRYEKVALTGFTPQEVQMLRALLVRLYDNAEPLA</sequence>
<dbReference type="InterPro" id="IPR036388">
    <property type="entry name" value="WH-like_DNA-bd_sf"/>
</dbReference>
<evidence type="ECO:0000256" key="1">
    <source>
        <dbReference type="ARBA" id="ARBA00023015"/>
    </source>
</evidence>
<evidence type="ECO:0000256" key="3">
    <source>
        <dbReference type="ARBA" id="ARBA00023163"/>
    </source>
</evidence>
<accession>A0A0S4VAA7</accession>
<protein>
    <submittedName>
        <fullName evidence="5">MarR family transcriptional regulator</fullName>
    </submittedName>
    <submittedName>
        <fullName evidence="7">Putative Transcriptional regulator, MarR family</fullName>
    </submittedName>
</protein>
<keyword evidence="2" id="KW-0238">DNA-binding</keyword>
<evidence type="ECO:0000313" key="6">
    <source>
        <dbReference type="EMBL" id="CUV18573.1"/>
    </source>
</evidence>
<reference evidence="8" key="3">
    <citation type="submission" date="2018-01" db="EMBL/GenBank/DDBJ databases">
        <title>Raltonia solanacearum P824 infects blueberry.</title>
        <authorList>
            <person name="Bocsanczy A.M."/>
            <person name="Norman D.J."/>
        </authorList>
    </citation>
    <scope>NUCLEOTIDE SEQUENCE [LARGE SCALE GENOMIC DNA]</scope>
    <source>
        <strain evidence="8">P824</strain>
    </source>
</reference>
<gene>
    <name evidence="6" type="ORF">PSS4_v1_680021</name>
    <name evidence="5" type="ORF">RSP824_20720</name>
    <name evidence="7" type="ORF">RUN1985_v1_890016</name>
</gene>
<evidence type="ECO:0000313" key="8">
    <source>
        <dbReference type="Proteomes" id="UP000262427"/>
    </source>
</evidence>
<dbReference type="GO" id="GO:0006950">
    <property type="term" value="P:response to stress"/>
    <property type="evidence" value="ECO:0007669"/>
    <property type="project" value="TreeGrafter"/>
</dbReference>
<dbReference type="PATRIC" id="fig|305.107.peg.1975"/>
<keyword evidence="1" id="KW-0805">Transcription regulation</keyword>
<evidence type="ECO:0000313" key="5">
    <source>
        <dbReference type="EMBL" id="AYA48845.1"/>
    </source>
</evidence>
<dbReference type="EMBL" id="CP025742">
    <property type="protein sequence ID" value="AYA48845.1"/>
    <property type="molecule type" value="Genomic_DNA"/>
</dbReference>
<dbReference type="InterPro" id="IPR000835">
    <property type="entry name" value="HTH_MarR-typ"/>
</dbReference>
<dbReference type="PRINTS" id="PR00598">
    <property type="entry name" value="HTHMARR"/>
</dbReference>
<name>A0A0S4VAA7_RALSL</name>
<dbReference type="PANTHER" id="PTHR33164:SF43">
    <property type="entry name" value="HTH-TYPE TRANSCRIPTIONAL REPRESSOR YETL"/>
    <property type="match status" value="1"/>
</dbReference>
<dbReference type="InterPro" id="IPR039422">
    <property type="entry name" value="MarR/SlyA-like"/>
</dbReference>
<dbReference type="GO" id="GO:0003677">
    <property type="term" value="F:DNA binding"/>
    <property type="evidence" value="ECO:0007669"/>
    <property type="project" value="UniProtKB-KW"/>
</dbReference>
<feature type="domain" description="HTH marR-type" evidence="4">
    <location>
        <begin position="13"/>
        <end position="145"/>
    </location>
</feature>
<dbReference type="AlphaFoldDB" id="A0A0S4VAA7"/>
<keyword evidence="3" id="KW-0804">Transcription</keyword>
<dbReference type="InterPro" id="IPR036390">
    <property type="entry name" value="WH_DNA-bd_sf"/>
</dbReference>
<reference evidence="7" key="1">
    <citation type="submission" date="2015-10" db="EMBL/GenBank/DDBJ databases">
        <authorList>
            <person name="Gilbert D.G."/>
        </authorList>
    </citation>
    <scope>NUCLEOTIDE SEQUENCE</scope>
    <source>
        <strain evidence="7">Phyl III-seqv23</strain>
    </source>
</reference>
<proteinExistence type="predicted"/>
<dbReference type="EMBL" id="LN899821">
    <property type="protein sequence ID" value="CUV18573.1"/>
    <property type="molecule type" value="Genomic_DNA"/>
</dbReference>
<dbReference type="InterPro" id="IPR023187">
    <property type="entry name" value="Tscrpt_reg_MarR-type_CS"/>
</dbReference>
<dbReference type="PANTHER" id="PTHR33164">
    <property type="entry name" value="TRANSCRIPTIONAL REGULATOR, MARR FAMILY"/>
    <property type="match status" value="1"/>
</dbReference>
<organism evidence="7">
    <name type="scientific">Ralstonia solanacearum</name>
    <name type="common">Pseudomonas solanacearum</name>
    <dbReference type="NCBI Taxonomy" id="305"/>
    <lineage>
        <taxon>Bacteria</taxon>
        <taxon>Pseudomonadati</taxon>
        <taxon>Pseudomonadota</taxon>
        <taxon>Betaproteobacteria</taxon>
        <taxon>Burkholderiales</taxon>
        <taxon>Burkholderiaceae</taxon>
        <taxon>Ralstonia</taxon>
        <taxon>Ralstonia solanacearum species complex</taxon>
    </lineage>
</organism>
<evidence type="ECO:0000313" key="7">
    <source>
        <dbReference type="EMBL" id="CUV31367.1"/>
    </source>
</evidence>
<dbReference type="Pfam" id="PF01047">
    <property type="entry name" value="MarR"/>
    <property type="match status" value="1"/>
</dbReference>
<dbReference type="Gene3D" id="1.10.10.10">
    <property type="entry name" value="Winged helix-like DNA-binding domain superfamily/Winged helix DNA-binding domain"/>
    <property type="match status" value="1"/>
</dbReference>
<dbReference type="SMART" id="SM00347">
    <property type="entry name" value="HTH_MARR"/>
    <property type="match status" value="1"/>
</dbReference>
<reference evidence="5" key="2">
    <citation type="submission" date="2018-01" db="EMBL/GenBank/DDBJ databases">
        <title>Ralstonia pseudosolanacearum P824 infects blueberry.</title>
        <authorList>
            <person name="Bocsanczy A.M."/>
            <person name="Norman D.J."/>
        </authorList>
    </citation>
    <scope>NUCLEOTIDE SEQUENCE</scope>
    <source>
        <strain evidence="5">P824</strain>
    </source>
</reference>
<evidence type="ECO:0000256" key="2">
    <source>
        <dbReference type="ARBA" id="ARBA00023125"/>
    </source>
</evidence>
<dbReference type="EMBL" id="LN899824">
    <property type="protein sequence ID" value="CUV31367.1"/>
    <property type="molecule type" value="Genomic_DNA"/>
</dbReference>
<dbReference type="Proteomes" id="UP000262427">
    <property type="component" value="Chromosome MP"/>
</dbReference>
<dbReference type="PROSITE" id="PS01117">
    <property type="entry name" value="HTH_MARR_1"/>
    <property type="match status" value="1"/>
</dbReference>
<dbReference type="GO" id="GO:0003700">
    <property type="term" value="F:DNA-binding transcription factor activity"/>
    <property type="evidence" value="ECO:0007669"/>
    <property type="project" value="InterPro"/>
</dbReference>
<evidence type="ECO:0000259" key="4">
    <source>
        <dbReference type="PROSITE" id="PS50995"/>
    </source>
</evidence>
<dbReference type="PROSITE" id="PS50995">
    <property type="entry name" value="HTH_MARR_2"/>
    <property type="match status" value="1"/>
</dbReference>
<dbReference type="SUPFAM" id="SSF46785">
    <property type="entry name" value="Winged helix' DNA-binding domain"/>
    <property type="match status" value="1"/>
</dbReference>